<comment type="subcellular location">
    <subcellularLocation>
        <location evidence="3">Cytoplasm</location>
    </subcellularLocation>
</comment>
<dbReference type="SUPFAM" id="SSF51351">
    <property type="entry name" value="Triosephosphate isomerase (TIM)"/>
    <property type="match status" value="1"/>
</dbReference>
<gene>
    <name evidence="4" type="ORF">A2932_01565</name>
</gene>
<evidence type="ECO:0000313" key="5">
    <source>
        <dbReference type="Proteomes" id="UP000179153"/>
    </source>
</evidence>
<dbReference type="STRING" id="1802163.A2932_01565"/>
<comment type="caution">
    <text evidence="4">The sequence shown here is derived from an EMBL/GenBank/DDBJ whole genome shotgun (WGS) entry which is preliminary data.</text>
</comment>
<dbReference type="CDD" id="cd00311">
    <property type="entry name" value="TIM"/>
    <property type="match status" value="1"/>
</dbReference>
<dbReference type="GO" id="GO:0004807">
    <property type="term" value="F:triose-phosphate isomerase activity"/>
    <property type="evidence" value="ECO:0007669"/>
    <property type="project" value="UniProtKB-UniRule"/>
</dbReference>
<comment type="pathway">
    <text evidence="3">Carbohydrate degradation; glycolysis; D-glyceraldehyde 3-phosphate from glycerone phosphate: step 1/1.</text>
</comment>
<evidence type="ECO:0000256" key="3">
    <source>
        <dbReference type="RuleBase" id="RU363013"/>
    </source>
</evidence>
<protein>
    <recommendedName>
        <fullName evidence="3">Triosephosphate isomerase</fullName>
        <ecNumber evidence="3">5.3.1.1</ecNumber>
    </recommendedName>
</protein>
<reference evidence="4 5" key="1">
    <citation type="journal article" date="2016" name="Nat. Commun.">
        <title>Thousands of microbial genomes shed light on interconnected biogeochemical processes in an aquifer system.</title>
        <authorList>
            <person name="Anantharaman K."/>
            <person name="Brown C.T."/>
            <person name="Hug L.A."/>
            <person name="Sharon I."/>
            <person name="Castelle C.J."/>
            <person name="Probst A.J."/>
            <person name="Thomas B.C."/>
            <person name="Singh A."/>
            <person name="Wilkins M.J."/>
            <person name="Karaoz U."/>
            <person name="Brodie E.L."/>
            <person name="Williams K.H."/>
            <person name="Hubbard S.S."/>
            <person name="Banfield J.F."/>
        </authorList>
    </citation>
    <scope>NUCLEOTIDE SEQUENCE [LARGE SCALE GENOMIC DNA]</scope>
</reference>
<dbReference type="NCBIfam" id="TIGR00419">
    <property type="entry name" value="tim"/>
    <property type="match status" value="1"/>
</dbReference>
<dbReference type="UniPathway" id="UPA00138"/>
<dbReference type="AlphaFoldDB" id="A0A1G2HHR0"/>
<sequence>MNKIYLIANWKMNPITQSGAQKLALGVERGIFKLRDRQNLEVILCPPFPYLSNAKGQMSNIAKLGAQNCHFEDSGAFTGEISAKMLEDLGCKYVIVGHSERRAMGEDDVLINKKIKVVLKNNMRPVLAVGEKTRDSFDKNGRWTGEVDATVGEQIRVALKGVSPAKARKVIVAYEPVWAISKGFGKPTHTPETDDVFAVKIFIQKILRQLYSPAVQKNIPIIYGGSTNSQNIVAFIRDGHMEGALVGGASLKAEEFVKMAEKVTALR</sequence>
<dbReference type="GO" id="GO:0019563">
    <property type="term" value="P:glycerol catabolic process"/>
    <property type="evidence" value="ECO:0007669"/>
    <property type="project" value="TreeGrafter"/>
</dbReference>
<comment type="similarity">
    <text evidence="1 3">Belongs to the triosephosphate isomerase family.</text>
</comment>
<evidence type="ECO:0000313" key="4">
    <source>
        <dbReference type="EMBL" id="OGZ61781.1"/>
    </source>
</evidence>
<dbReference type="InterPro" id="IPR013785">
    <property type="entry name" value="Aldolase_TIM"/>
</dbReference>
<comment type="subunit">
    <text evidence="3">Homodimer.</text>
</comment>
<dbReference type="Pfam" id="PF00121">
    <property type="entry name" value="TIM"/>
    <property type="match status" value="1"/>
</dbReference>
<dbReference type="Proteomes" id="UP000179153">
    <property type="component" value="Unassembled WGS sequence"/>
</dbReference>
<dbReference type="UniPathway" id="UPA00109">
    <property type="reaction ID" value="UER00189"/>
</dbReference>
<dbReference type="EMBL" id="MHOI01000010">
    <property type="protein sequence ID" value="OGZ61781.1"/>
    <property type="molecule type" value="Genomic_DNA"/>
</dbReference>
<proteinExistence type="inferred from homology"/>
<evidence type="ECO:0000256" key="1">
    <source>
        <dbReference type="ARBA" id="ARBA00007422"/>
    </source>
</evidence>
<keyword evidence="2 3" id="KW-0413">Isomerase</keyword>
<accession>A0A1G2HHR0</accession>
<evidence type="ECO:0000256" key="2">
    <source>
        <dbReference type="ARBA" id="ARBA00023235"/>
    </source>
</evidence>
<comment type="pathway">
    <text evidence="3">Carbohydrate biosynthesis; gluconeogenesis.</text>
</comment>
<dbReference type="GO" id="GO:0006096">
    <property type="term" value="P:glycolytic process"/>
    <property type="evidence" value="ECO:0007669"/>
    <property type="project" value="UniProtKB-UniRule"/>
</dbReference>
<dbReference type="EC" id="5.3.1.1" evidence="3"/>
<keyword evidence="3" id="KW-0324">Glycolysis</keyword>
<dbReference type="PANTHER" id="PTHR21139:SF42">
    <property type="entry name" value="TRIOSEPHOSPHATE ISOMERASE"/>
    <property type="match status" value="1"/>
</dbReference>
<dbReference type="GO" id="GO:0046166">
    <property type="term" value="P:glyceraldehyde-3-phosphate biosynthetic process"/>
    <property type="evidence" value="ECO:0007669"/>
    <property type="project" value="TreeGrafter"/>
</dbReference>
<keyword evidence="3" id="KW-0963">Cytoplasm</keyword>
<dbReference type="PANTHER" id="PTHR21139">
    <property type="entry name" value="TRIOSEPHOSPHATE ISOMERASE"/>
    <property type="match status" value="1"/>
</dbReference>
<dbReference type="InterPro" id="IPR000652">
    <property type="entry name" value="Triosephosphate_isomerase"/>
</dbReference>
<comment type="catalytic activity">
    <reaction evidence="3">
        <text>D-glyceraldehyde 3-phosphate = dihydroxyacetone phosphate</text>
        <dbReference type="Rhea" id="RHEA:18585"/>
        <dbReference type="ChEBI" id="CHEBI:57642"/>
        <dbReference type="ChEBI" id="CHEBI:59776"/>
        <dbReference type="EC" id="5.3.1.1"/>
    </reaction>
</comment>
<dbReference type="PROSITE" id="PS51440">
    <property type="entry name" value="TIM_2"/>
    <property type="match status" value="1"/>
</dbReference>
<dbReference type="GO" id="GO:0005829">
    <property type="term" value="C:cytosol"/>
    <property type="evidence" value="ECO:0007669"/>
    <property type="project" value="TreeGrafter"/>
</dbReference>
<organism evidence="4 5">
    <name type="scientific">Candidatus Spechtbacteria bacterium RIFCSPLOWO2_01_FULL_46_10</name>
    <dbReference type="NCBI Taxonomy" id="1802163"/>
    <lineage>
        <taxon>Bacteria</taxon>
        <taxon>Candidatus Spechtiibacteriota</taxon>
    </lineage>
</organism>
<keyword evidence="3" id="KW-0312">Gluconeogenesis</keyword>
<dbReference type="InterPro" id="IPR035990">
    <property type="entry name" value="TIM_sf"/>
</dbReference>
<name>A0A1G2HHR0_9BACT</name>
<dbReference type="GO" id="GO:0006094">
    <property type="term" value="P:gluconeogenesis"/>
    <property type="evidence" value="ECO:0007669"/>
    <property type="project" value="UniProtKB-UniPathway"/>
</dbReference>
<dbReference type="Gene3D" id="3.20.20.70">
    <property type="entry name" value="Aldolase class I"/>
    <property type="match status" value="1"/>
</dbReference>